<dbReference type="EMBL" id="JAQQXP010000001">
    <property type="protein sequence ID" value="MDC8830295.1"/>
    <property type="molecule type" value="Genomic_DNA"/>
</dbReference>
<sequence length="181" mass="19809">MSTHQNDRSKLTSAKHIQIASIFSSKETADDAIDEVVKSTDVGQQQITLVQPGDTEFNRKLEGDSKALGKMMWYSHLILGASGLVVGLIIAYLLVAYGPALTQQNPTATYIAMVSPGIFTGVFVAGLLSLRPDRTQIIDVVRQAVKRSQYAVVVNLRKDQSVSRISELFSRNSNKVVESIQ</sequence>
<comment type="caution">
    <text evidence="2">The sequence shown here is derived from an EMBL/GenBank/DDBJ whole genome shotgun (WGS) entry which is preliminary data.</text>
</comment>
<keyword evidence="1" id="KW-0472">Membrane</keyword>
<feature type="transmembrane region" description="Helical" evidence="1">
    <location>
        <begin position="73"/>
        <end position="95"/>
    </location>
</feature>
<accession>A0ABT5KZU4</accession>
<evidence type="ECO:0000256" key="1">
    <source>
        <dbReference type="SAM" id="Phobius"/>
    </source>
</evidence>
<keyword evidence="1" id="KW-0812">Transmembrane</keyword>
<keyword evidence="1" id="KW-1133">Transmembrane helix</keyword>
<organism evidence="2 3">
    <name type="scientific">Alteromonas gilva</name>
    <dbReference type="NCBI Taxonomy" id="2987522"/>
    <lineage>
        <taxon>Bacteria</taxon>
        <taxon>Pseudomonadati</taxon>
        <taxon>Pseudomonadota</taxon>
        <taxon>Gammaproteobacteria</taxon>
        <taxon>Alteromonadales</taxon>
        <taxon>Alteromonadaceae</taxon>
        <taxon>Alteromonas/Salinimonas group</taxon>
        <taxon>Alteromonas</taxon>
    </lineage>
</organism>
<gene>
    <name evidence="2" type="ORF">OIK42_05905</name>
</gene>
<dbReference type="RefSeq" id="WP_273639051.1">
    <property type="nucleotide sequence ID" value="NZ_JAQQXP010000001.1"/>
</dbReference>
<dbReference type="Proteomes" id="UP001218788">
    <property type="component" value="Unassembled WGS sequence"/>
</dbReference>
<feature type="transmembrane region" description="Helical" evidence="1">
    <location>
        <begin position="107"/>
        <end position="128"/>
    </location>
</feature>
<evidence type="ECO:0000313" key="3">
    <source>
        <dbReference type="Proteomes" id="UP001218788"/>
    </source>
</evidence>
<protein>
    <submittedName>
        <fullName evidence="2">Uncharacterized protein</fullName>
    </submittedName>
</protein>
<proteinExistence type="predicted"/>
<reference evidence="2 3" key="1">
    <citation type="submission" date="2022-10" db="EMBL/GenBank/DDBJ databases">
        <title>Alteromonas sp. chi3 Genome sequencing.</title>
        <authorList>
            <person name="Park S."/>
        </authorList>
    </citation>
    <scope>NUCLEOTIDE SEQUENCE [LARGE SCALE GENOMIC DNA]</scope>
    <source>
        <strain evidence="3">chi3</strain>
    </source>
</reference>
<evidence type="ECO:0000313" key="2">
    <source>
        <dbReference type="EMBL" id="MDC8830295.1"/>
    </source>
</evidence>
<keyword evidence="3" id="KW-1185">Reference proteome</keyword>
<name>A0ABT5KZU4_9ALTE</name>